<feature type="compositionally biased region" description="Acidic residues" evidence="1">
    <location>
        <begin position="1"/>
        <end position="16"/>
    </location>
</feature>
<feature type="domain" description="PiggyBac transposable element-derived protein" evidence="2">
    <location>
        <begin position="99"/>
        <end position="261"/>
    </location>
</feature>
<feature type="compositionally biased region" description="Polar residues" evidence="1">
    <location>
        <begin position="61"/>
        <end position="71"/>
    </location>
</feature>
<reference evidence="4" key="1">
    <citation type="submission" date="2025-08" db="UniProtKB">
        <authorList>
            <consortium name="RefSeq"/>
        </authorList>
    </citation>
    <scope>IDENTIFICATION</scope>
</reference>
<feature type="compositionally biased region" description="Acidic residues" evidence="1">
    <location>
        <begin position="34"/>
        <end position="44"/>
    </location>
</feature>
<dbReference type="Proteomes" id="UP001652625">
    <property type="component" value="Chromosome 13"/>
</dbReference>
<feature type="compositionally biased region" description="Low complexity" evidence="1">
    <location>
        <begin position="22"/>
        <end position="33"/>
    </location>
</feature>
<dbReference type="InterPro" id="IPR029526">
    <property type="entry name" value="PGBD"/>
</dbReference>
<evidence type="ECO:0000313" key="4">
    <source>
        <dbReference type="RefSeq" id="XP_065672177.1"/>
    </source>
</evidence>
<dbReference type="GeneID" id="136090001"/>
<evidence type="ECO:0000256" key="1">
    <source>
        <dbReference type="SAM" id="MobiDB-lite"/>
    </source>
</evidence>
<feature type="region of interest" description="Disordered" evidence="1">
    <location>
        <begin position="1"/>
        <end position="76"/>
    </location>
</feature>
<proteinExistence type="predicted"/>
<dbReference type="Pfam" id="PF13843">
    <property type="entry name" value="DDE_Tnp_1_7"/>
    <property type="match status" value="1"/>
</dbReference>
<organism evidence="3 4">
    <name type="scientific">Hydra vulgaris</name>
    <name type="common">Hydra</name>
    <name type="synonym">Hydra attenuata</name>
    <dbReference type="NCBI Taxonomy" id="6087"/>
    <lineage>
        <taxon>Eukaryota</taxon>
        <taxon>Metazoa</taxon>
        <taxon>Cnidaria</taxon>
        <taxon>Hydrozoa</taxon>
        <taxon>Hydroidolina</taxon>
        <taxon>Anthoathecata</taxon>
        <taxon>Aplanulata</taxon>
        <taxon>Hydridae</taxon>
        <taxon>Hydra</taxon>
    </lineage>
</organism>
<evidence type="ECO:0000313" key="3">
    <source>
        <dbReference type="Proteomes" id="UP001652625"/>
    </source>
</evidence>
<dbReference type="PANTHER" id="PTHR46599">
    <property type="entry name" value="PIGGYBAC TRANSPOSABLE ELEMENT-DERIVED PROTEIN 4"/>
    <property type="match status" value="1"/>
</dbReference>
<dbReference type="PANTHER" id="PTHR46599:SF3">
    <property type="entry name" value="PIGGYBAC TRANSPOSABLE ELEMENT-DERIVED PROTEIN 4"/>
    <property type="match status" value="1"/>
</dbReference>
<sequence length="261" mass="30741">MKDCEDSEDDGIEDSESFFAYTTTSSSLTVSESGSEDNNTEDSDAQQLDLISNILPDKTTSETNPSRNSNQWKDEPNIVKQIQFTTNPGLKINMENKKPLNFFRLFVTEKLINTMVVETNRYETLEINKQRPLRRSSHFKDWKLINSEDMRQFLGVLLHTRCVKMPTLEHYWSKNSLYRVPLFSRIMPRNKFQLMLRFWHFINNEDSGSVHLFKIIGLLNHLNNTMGNIYCPNNNISIDESMMLWKGRLVFRQYVKNKRHK</sequence>
<dbReference type="RefSeq" id="XP_065672177.1">
    <property type="nucleotide sequence ID" value="XM_065816105.1"/>
</dbReference>
<name>A0ABM4DCP7_HYDVU</name>
<accession>A0ABM4DCP7</accession>
<evidence type="ECO:0000259" key="2">
    <source>
        <dbReference type="Pfam" id="PF13843"/>
    </source>
</evidence>
<gene>
    <name evidence="4" type="primary">LOC136090001</name>
</gene>
<keyword evidence="3" id="KW-1185">Reference proteome</keyword>
<protein>
    <submittedName>
        <fullName evidence="4">PiggyBac transposable element-derived protein 4-like</fullName>
    </submittedName>
</protein>